<evidence type="ECO:0000313" key="1">
    <source>
        <dbReference type="EMBL" id="EJX03577.1"/>
    </source>
</evidence>
<dbReference type="AlphaFoldDB" id="J9G8N8"/>
<name>J9G8N8_9ZZZZ</name>
<proteinExistence type="predicted"/>
<sequence>MIYRQPAKLIIQLEDANMGQLIYYWNYYNKPCSLVVQKAKTEGLNAIRLNMDNADAGSLVWALMERLGAYAYYEETKQPADMLDLFM</sequence>
<organism evidence="1">
    <name type="scientific">gut metagenome</name>
    <dbReference type="NCBI Taxonomy" id="749906"/>
    <lineage>
        <taxon>unclassified sequences</taxon>
        <taxon>metagenomes</taxon>
        <taxon>organismal metagenomes</taxon>
    </lineage>
</organism>
<protein>
    <submittedName>
        <fullName evidence="1">Uncharacterized protein</fullName>
    </submittedName>
</protein>
<comment type="caution">
    <text evidence="1">The sequence shown here is derived from an EMBL/GenBank/DDBJ whole genome shotgun (WGS) entry which is preliminary data.</text>
</comment>
<dbReference type="EMBL" id="AMCI01002110">
    <property type="protein sequence ID" value="EJX03577.1"/>
    <property type="molecule type" value="Genomic_DNA"/>
</dbReference>
<reference evidence="1" key="1">
    <citation type="journal article" date="2012" name="PLoS ONE">
        <title>Gene sets for utilization of primary and secondary nutrition supplies in the distal gut of endangered iberian lynx.</title>
        <authorList>
            <person name="Alcaide M."/>
            <person name="Messina E."/>
            <person name="Richter M."/>
            <person name="Bargiela R."/>
            <person name="Peplies J."/>
            <person name="Huws S.A."/>
            <person name="Newbold C.J."/>
            <person name="Golyshin P.N."/>
            <person name="Simon M.A."/>
            <person name="Lopez G."/>
            <person name="Yakimov M.M."/>
            <person name="Ferrer M."/>
        </authorList>
    </citation>
    <scope>NUCLEOTIDE SEQUENCE</scope>
</reference>
<gene>
    <name evidence="1" type="ORF">EVA_08319</name>
</gene>
<accession>J9G8N8</accession>